<dbReference type="STRING" id="1608583.BN1356_00627"/>
<dbReference type="InterPro" id="IPR000873">
    <property type="entry name" value="AMP-dep_synth/lig_dom"/>
</dbReference>
<dbReference type="EMBL" id="CTEN01000001">
    <property type="protein sequence ID" value="CQR24268.1"/>
    <property type="molecule type" value="Genomic_DNA"/>
</dbReference>
<evidence type="ECO:0000313" key="3">
    <source>
        <dbReference type="Proteomes" id="UP000198604"/>
    </source>
</evidence>
<dbReference type="GO" id="GO:0016874">
    <property type="term" value="F:ligase activity"/>
    <property type="evidence" value="ECO:0007669"/>
    <property type="project" value="UniProtKB-KW"/>
</dbReference>
<sequence length="180" mass="20384">MIRDTIQAIEGFAKSQPDYPVYDILESQETYQQLKEDSDRLAAYLGEQDLSEKFPLVIFGGQDYHMLASFVGMTKSGHASIPIDSHSSHERIKGILEVAQPELIVAKDHKVQNLLALLILKDGVRERNDRDIDMTKAIKTSLLTIKMPYMIPSKFIYRDDLPKTSNGKNDMKSLINEVNS</sequence>
<proteinExistence type="predicted"/>
<evidence type="ECO:0000259" key="1">
    <source>
        <dbReference type="Pfam" id="PF00501"/>
    </source>
</evidence>
<dbReference type="RefSeq" id="WP_093649947.1">
    <property type="nucleotide sequence ID" value="NZ_CTEN01000001.1"/>
</dbReference>
<keyword evidence="3" id="KW-1185">Reference proteome</keyword>
<gene>
    <name evidence="2" type="primary">dltA_1</name>
    <name evidence="2" type="ORF">BN1356_00627</name>
</gene>
<dbReference type="Proteomes" id="UP000198604">
    <property type="component" value="Unassembled WGS sequence"/>
</dbReference>
<dbReference type="InterPro" id="IPR042099">
    <property type="entry name" value="ANL_N_sf"/>
</dbReference>
<accession>A0A0E4CS59</accession>
<dbReference type="Gene3D" id="3.40.50.12780">
    <property type="entry name" value="N-terminal domain of ligase-like"/>
    <property type="match status" value="1"/>
</dbReference>
<keyword evidence="2" id="KW-0436">Ligase</keyword>
<dbReference type="PANTHER" id="PTHR45398:SF1">
    <property type="entry name" value="ENZYME, PUTATIVE (JCVI)-RELATED"/>
    <property type="match status" value="1"/>
</dbReference>
<evidence type="ECO:0000313" key="2">
    <source>
        <dbReference type="EMBL" id="CQR24268.1"/>
    </source>
</evidence>
<dbReference type="SUPFAM" id="SSF56801">
    <property type="entry name" value="Acetyl-CoA synthetase-like"/>
    <property type="match status" value="2"/>
</dbReference>
<dbReference type="OrthoDB" id="9765680at2"/>
<organism evidence="2 3">
    <name type="scientific">Streptococcus varani</name>
    <dbReference type="NCBI Taxonomy" id="1608583"/>
    <lineage>
        <taxon>Bacteria</taxon>
        <taxon>Bacillati</taxon>
        <taxon>Bacillota</taxon>
        <taxon>Bacilli</taxon>
        <taxon>Lactobacillales</taxon>
        <taxon>Streptococcaceae</taxon>
        <taxon>Streptococcus</taxon>
    </lineage>
</organism>
<protein>
    <submittedName>
        <fullName evidence="2">D-alanine:Dcp ligase Dcl</fullName>
    </submittedName>
</protein>
<dbReference type="PANTHER" id="PTHR45398">
    <property type="match status" value="1"/>
</dbReference>
<feature type="domain" description="AMP-dependent synthetase/ligase" evidence="1">
    <location>
        <begin position="12"/>
        <end position="115"/>
    </location>
</feature>
<reference evidence="3" key="1">
    <citation type="submission" date="2015-03" db="EMBL/GenBank/DDBJ databases">
        <authorList>
            <person name="Urmite Genomes"/>
        </authorList>
    </citation>
    <scope>NUCLEOTIDE SEQUENCE [LARGE SCALE GENOMIC DNA]</scope>
    <source>
        <strain evidence="3">FF10</strain>
    </source>
</reference>
<name>A0A0E4CS59_9STRE</name>
<dbReference type="Pfam" id="PF00501">
    <property type="entry name" value="AMP-binding"/>
    <property type="match status" value="1"/>
</dbReference>
<dbReference type="AlphaFoldDB" id="A0A0E4CS59"/>